<organism evidence="1 2">
    <name type="scientific">Phaedon cochleariae</name>
    <name type="common">Mustard beetle</name>
    <dbReference type="NCBI Taxonomy" id="80249"/>
    <lineage>
        <taxon>Eukaryota</taxon>
        <taxon>Metazoa</taxon>
        <taxon>Ecdysozoa</taxon>
        <taxon>Arthropoda</taxon>
        <taxon>Hexapoda</taxon>
        <taxon>Insecta</taxon>
        <taxon>Pterygota</taxon>
        <taxon>Neoptera</taxon>
        <taxon>Endopterygota</taxon>
        <taxon>Coleoptera</taxon>
        <taxon>Polyphaga</taxon>
        <taxon>Cucujiformia</taxon>
        <taxon>Chrysomeloidea</taxon>
        <taxon>Chrysomelidae</taxon>
        <taxon>Chrysomelinae</taxon>
        <taxon>Chrysomelini</taxon>
        <taxon>Phaedon</taxon>
    </lineage>
</organism>
<dbReference type="PANTHER" id="PTHR46704">
    <property type="entry name" value="CXC DOMAIN-CONTAINING PROTEIN-RELATED"/>
    <property type="match status" value="1"/>
</dbReference>
<name>A0A9N9SGU1_PHACE</name>
<accession>A0A9N9SGU1</accession>
<dbReference type="Proteomes" id="UP001153737">
    <property type="component" value="Chromosome 2"/>
</dbReference>
<protein>
    <recommendedName>
        <fullName evidence="3">Tesmin/TSO1-like CXC domain-containing protein</fullName>
    </recommendedName>
</protein>
<keyword evidence="2" id="KW-1185">Reference proteome</keyword>
<reference evidence="1" key="2">
    <citation type="submission" date="2022-10" db="EMBL/GenBank/DDBJ databases">
        <authorList>
            <consortium name="ENA_rothamsted_submissions"/>
            <consortium name="culmorum"/>
            <person name="King R."/>
        </authorList>
    </citation>
    <scope>NUCLEOTIDE SEQUENCE</scope>
</reference>
<evidence type="ECO:0000313" key="2">
    <source>
        <dbReference type="Proteomes" id="UP001153737"/>
    </source>
</evidence>
<proteinExistence type="predicted"/>
<dbReference type="AlphaFoldDB" id="A0A9N9SGU1"/>
<reference evidence="1" key="1">
    <citation type="submission" date="2022-01" db="EMBL/GenBank/DDBJ databases">
        <authorList>
            <person name="King R."/>
        </authorList>
    </citation>
    <scope>NUCLEOTIDE SEQUENCE</scope>
</reference>
<evidence type="ECO:0000313" key="1">
    <source>
        <dbReference type="EMBL" id="CAG9819195.1"/>
    </source>
</evidence>
<dbReference type="OrthoDB" id="6711362at2759"/>
<dbReference type="PANTHER" id="PTHR46704:SF1">
    <property type="entry name" value="TELOMERE LENGTH REGULATION PROTEIN TEL2 HOMOLOG"/>
    <property type="match status" value="1"/>
</dbReference>
<evidence type="ECO:0008006" key="3">
    <source>
        <dbReference type="Google" id="ProtNLM"/>
    </source>
</evidence>
<dbReference type="EMBL" id="OU896708">
    <property type="protein sequence ID" value="CAG9819195.1"/>
    <property type="molecule type" value="Genomic_DNA"/>
</dbReference>
<gene>
    <name evidence="1" type="ORF">PHAECO_LOCUS6476</name>
</gene>
<sequence length="305" mass="34173">MQHNFGDLEVVISGGFTEEEHAQSTNLRRNVDCLKSSHEEADTRMVLHAVHTTAHNVVVMTRDNDVVLLLIYHFAKMKCSYLWVMSGTARDTKYIPVHDICRKLMPDQVSHLLAFHAITGCDSTSELASITKVEAWKAFSGTNCDLLGRLGQSPLEEDVLSNVEKFVVKLYKVDSSITCSNNARSYLFGAVRKPEFLPPTTDALRLHIKRCNYQVCVWEIAHIPKPSLPRLQDCGWIVQREQVVPRSITLDPIPKTCPEIVVCSVVCHCKGHCNTKNCSCRKANVSCIKLCTPCKRSCLNSGDTQ</sequence>